<evidence type="ECO:0000313" key="4">
    <source>
        <dbReference type="EMBL" id="MBC8528372.1"/>
    </source>
</evidence>
<evidence type="ECO:0000259" key="3">
    <source>
        <dbReference type="PROSITE" id="PS51462"/>
    </source>
</evidence>
<dbReference type="GO" id="GO:0016787">
    <property type="term" value="F:hydrolase activity"/>
    <property type="evidence" value="ECO:0007669"/>
    <property type="project" value="UniProtKB-KW"/>
</dbReference>
<dbReference type="GO" id="GO:0005829">
    <property type="term" value="C:cytosol"/>
    <property type="evidence" value="ECO:0007669"/>
    <property type="project" value="TreeGrafter"/>
</dbReference>
<dbReference type="CDD" id="cd03424">
    <property type="entry name" value="NUDIX_ADPRase_Nudt5_UGPPase_Nudt14"/>
    <property type="match status" value="1"/>
</dbReference>
<dbReference type="Proteomes" id="UP000654279">
    <property type="component" value="Unassembled WGS sequence"/>
</dbReference>
<organism evidence="4 5">
    <name type="scientific">Luoshenia tenuis</name>
    <dbReference type="NCBI Taxonomy" id="2763654"/>
    <lineage>
        <taxon>Bacteria</taxon>
        <taxon>Bacillati</taxon>
        <taxon>Bacillota</taxon>
        <taxon>Clostridia</taxon>
        <taxon>Christensenellales</taxon>
        <taxon>Christensenellaceae</taxon>
        <taxon>Luoshenia</taxon>
    </lineage>
</organism>
<reference evidence="4" key="1">
    <citation type="submission" date="2020-08" db="EMBL/GenBank/DDBJ databases">
        <title>Genome public.</title>
        <authorList>
            <person name="Liu C."/>
            <person name="Sun Q."/>
        </authorList>
    </citation>
    <scope>NUCLEOTIDE SEQUENCE</scope>
    <source>
        <strain evidence="4">NSJ-44</strain>
    </source>
</reference>
<dbReference type="InterPro" id="IPR000086">
    <property type="entry name" value="NUDIX_hydrolase_dom"/>
</dbReference>
<dbReference type="InterPro" id="IPR015797">
    <property type="entry name" value="NUDIX_hydrolase-like_dom_sf"/>
</dbReference>
<protein>
    <submittedName>
        <fullName evidence="4">NUDIX hydrolase</fullName>
    </submittedName>
</protein>
<dbReference type="PANTHER" id="PTHR11839:SF18">
    <property type="entry name" value="NUDIX HYDROLASE DOMAIN-CONTAINING PROTEIN"/>
    <property type="match status" value="1"/>
</dbReference>
<name>A0A926CZ36_9FIRM</name>
<keyword evidence="2 4" id="KW-0378">Hydrolase</keyword>
<dbReference type="EMBL" id="JACRSO010000001">
    <property type="protein sequence ID" value="MBC8528372.1"/>
    <property type="molecule type" value="Genomic_DNA"/>
</dbReference>
<evidence type="ECO:0000256" key="1">
    <source>
        <dbReference type="ARBA" id="ARBA00001946"/>
    </source>
</evidence>
<comment type="caution">
    <text evidence="4">The sequence shown here is derived from an EMBL/GenBank/DDBJ whole genome shotgun (WGS) entry which is preliminary data.</text>
</comment>
<dbReference type="PROSITE" id="PS51462">
    <property type="entry name" value="NUDIX"/>
    <property type="match status" value="1"/>
</dbReference>
<evidence type="ECO:0000313" key="5">
    <source>
        <dbReference type="Proteomes" id="UP000654279"/>
    </source>
</evidence>
<dbReference type="GO" id="GO:0006753">
    <property type="term" value="P:nucleoside phosphate metabolic process"/>
    <property type="evidence" value="ECO:0007669"/>
    <property type="project" value="TreeGrafter"/>
</dbReference>
<dbReference type="SUPFAM" id="SSF55811">
    <property type="entry name" value="Nudix"/>
    <property type="match status" value="1"/>
</dbReference>
<dbReference type="PANTHER" id="PTHR11839">
    <property type="entry name" value="UDP/ADP-SUGAR PYROPHOSPHATASE"/>
    <property type="match status" value="1"/>
</dbReference>
<gene>
    <name evidence="4" type="ORF">H8699_02825</name>
</gene>
<dbReference type="Gene3D" id="3.90.79.10">
    <property type="entry name" value="Nucleoside Triphosphate Pyrophosphohydrolase"/>
    <property type="match status" value="1"/>
</dbReference>
<comment type="cofactor">
    <cofactor evidence="1">
        <name>Mg(2+)</name>
        <dbReference type="ChEBI" id="CHEBI:18420"/>
    </cofactor>
</comment>
<proteinExistence type="predicted"/>
<feature type="domain" description="Nudix hydrolase" evidence="3">
    <location>
        <begin position="46"/>
        <end position="181"/>
    </location>
</feature>
<sequence>MTNDVSQLREQRLPETLEVLFTGRILRLERYSVRQASGRIAKREVVRHPGGACVVAVDEDMCVTLVRQWRTPMDEVTLEIPAGKLDEGEGDPLACARRELREETGLRAANFELLTQMYTSPGYSDERLYIYLATDLSQGEDDPDEGEMIAPQRMPLREAASMVMRGQLPDSKTALGLMMAAAKLGQL</sequence>
<dbReference type="AlphaFoldDB" id="A0A926CZ36"/>
<accession>A0A926CZ36</accession>
<dbReference type="Pfam" id="PF00293">
    <property type="entry name" value="NUDIX"/>
    <property type="match status" value="1"/>
</dbReference>
<dbReference type="RefSeq" id="WP_249284393.1">
    <property type="nucleotide sequence ID" value="NZ_JACRSO010000001.1"/>
</dbReference>
<dbReference type="GO" id="GO:0019693">
    <property type="term" value="P:ribose phosphate metabolic process"/>
    <property type="evidence" value="ECO:0007669"/>
    <property type="project" value="TreeGrafter"/>
</dbReference>
<evidence type="ECO:0000256" key="2">
    <source>
        <dbReference type="ARBA" id="ARBA00022801"/>
    </source>
</evidence>
<keyword evidence="5" id="KW-1185">Reference proteome</keyword>